<sequence>MPKYLTAETEEMRQQRITLENKMSARLAQLLNQQKLDKLRQEIAQKMQVGEFLAAALLLNKQSDAHLKEFKEDFKKEIVGKIEQRVTHSLKTNELLNLADKLLKEYINDFPGSLQTKIGKIKIERLQKNLNERIDELLYEAAITHRNIEQLQKYLQEAPLKTMAKEISAYKAFLNRTEPSTLLHGLKLKLTQIHWEQVQDNNNTVIVHLNGKQVIYNNKVNAREHSSTTINETSLAFTAKPSDQIIVTIKVVNEDIFFDDDYGHAVVVKSISELAGGDYRLTLRSDKGVKTGIAFIEIEGYPTEPPLPQWRR</sequence>
<dbReference type="EMBL" id="JAUCGM010000282">
    <property type="protein sequence ID" value="MDM8562774.1"/>
    <property type="molecule type" value="Genomic_DNA"/>
</dbReference>
<keyword evidence="2" id="KW-1185">Reference proteome</keyword>
<evidence type="ECO:0000313" key="2">
    <source>
        <dbReference type="Proteomes" id="UP001171945"/>
    </source>
</evidence>
<proteinExistence type="predicted"/>
<reference evidence="1" key="1">
    <citation type="submission" date="2023-06" db="EMBL/GenBank/DDBJ databases">
        <title>Uncultivated large filamentous bacteria from sulfidic sediments reveal new species and different genomic features in energy metabolism and defense.</title>
        <authorList>
            <person name="Fonseca A."/>
        </authorList>
    </citation>
    <scope>NUCLEOTIDE SEQUENCE</scope>
    <source>
        <strain evidence="1">HSG4</strain>
    </source>
</reference>
<dbReference type="Proteomes" id="UP001171945">
    <property type="component" value="Unassembled WGS sequence"/>
</dbReference>
<gene>
    <name evidence="1" type="ORF">QUF54_05410</name>
</gene>
<name>A0ABT7VT86_9GAMM</name>
<accession>A0ABT7VT86</accession>
<protein>
    <submittedName>
        <fullName evidence="1">Uncharacterized protein</fullName>
    </submittedName>
</protein>
<evidence type="ECO:0000313" key="1">
    <source>
        <dbReference type="EMBL" id="MDM8562774.1"/>
    </source>
</evidence>
<organism evidence="1 2">
    <name type="scientific">Candidatus Marithioploca araucensis</name>
    <dbReference type="NCBI Taxonomy" id="70273"/>
    <lineage>
        <taxon>Bacteria</taxon>
        <taxon>Pseudomonadati</taxon>
        <taxon>Pseudomonadota</taxon>
        <taxon>Gammaproteobacteria</taxon>
        <taxon>Thiotrichales</taxon>
        <taxon>Thiotrichaceae</taxon>
        <taxon>Candidatus Marithioploca</taxon>
    </lineage>
</organism>
<comment type="caution">
    <text evidence="1">The sequence shown here is derived from an EMBL/GenBank/DDBJ whole genome shotgun (WGS) entry which is preliminary data.</text>
</comment>